<dbReference type="Gene3D" id="3.30.40.10">
    <property type="entry name" value="Zinc/RING finger domain, C3HC4 (zinc finger)"/>
    <property type="match status" value="1"/>
</dbReference>
<feature type="transmembrane region" description="Helical" evidence="13">
    <location>
        <begin position="538"/>
        <end position="555"/>
    </location>
</feature>
<evidence type="ECO:0000256" key="12">
    <source>
        <dbReference type="SAM" id="MobiDB-lite"/>
    </source>
</evidence>
<feature type="transmembrane region" description="Helical" evidence="13">
    <location>
        <begin position="140"/>
        <end position="159"/>
    </location>
</feature>
<comment type="caution">
    <text evidence="16">The sequence shown here is derived from an EMBL/GenBank/DDBJ whole genome shotgun (WGS) entry which is preliminary data.</text>
</comment>
<feature type="transmembrane region" description="Helical" evidence="13">
    <location>
        <begin position="576"/>
        <end position="598"/>
    </location>
</feature>
<keyword evidence="4" id="KW-0479">Metal-binding</keyword>
<feature type="domain" description="RING-type" evidence="14">
    <location>
        <begin position="806"/>
        <end position="851"/>
    </location>
</feature>
<protein>
    <recommendedName>
        <fullName evidence="18">RING-type domain-containing protein</fullName>
    </recommendedName>
</protein>
<feature type="compositionally biased region" description="Polar residues" evidence="12">
    <location>
        <begin position="281"/>
        <end position="291"/>
    </location>
</feature>
<evidence type="ECO:0000256" key="9">
    <source>
        <dbReference type="ARBA" id="ARBA00023136"/>
    </source>
</evidence>
<keyword evidence="9 13" id="KW-0472">Membrane</keyword>
<feature type="coiled-coil region" evidence="11">
    <location>
        <begin position="58"/>
        <end position="89"/>
    </location>
</feature>
<dbReference type="InterPro" id="IPR001841">
    <property type="entry name" value="Znf_RING"/>
</dbReference>
<evidence type="ECO:0000313" key="16">
    <source>
        <dbReference type="EMBL" id="KAL3802249.1"/>
    </source>
</evidence>
<feature type="domain" description="CUE" evidence="15">
    <location>
        <begin position="989"/>
        <end position="1030"/>
    </location>
</feature>
<evidence type="ECO:0000256" key="13">
    <source>
        <dbReference type="SAM" id="Phobius"/>
    </source>
</evidence>
<evidence type="ECO:0008006" key="18">
    <source>
        <dbReference type="Google" id="ProtNLM"/>
    </source>
</evidence>
<evidence type="ECO:0000256" key="6">
    <source>
        <dbReference type="ARBA" id="ARBA00022786"/>
    </source>
</evidence>
<dbReference type="Proteomes" id="UP001516023">
    <property type="component" value="Unassembled WGS sequence"/>
</dbReference>
<dbReference type="GO" id="GO:0016020">
    <property type="term" value="C:membrane"/>
    <property type="evidence" value="ECO:0007669"/>
    <property type="project" value="UniProtKB-SubCell"/>
</dbReference>
<feature type="transmembrane region" description="Helical" evidence="13">
    <location>
        <begin position="604"/>
        <end position="624"/>
    </location>
</feature>
<organism evidence="16 17">
    <name type="scientific">Cyclotella cryptica</name>
    <dbReference type="NCBI Taxonomy" id="29204"/>
    <lineage>
        <taxon>Eukaryota</taxon>
        <taxon>Sar</taxon>
        <taxon>Stramenopiles</taxon>
        <taxon>Ochrophyta</taxon>
        <taxon>Bacillariophyta</taxon>
        <taxon>Coscinodiscophyceae</taxon>
        <taxon>Thalassiosirophycidae</taxon>
        <taxon>Stephanodiscales</taxon>
        <taxon>Stephanodiscaceae</taxon>
        <taxon>Cyclotella</taxon>
    </lineage>
</organism>
<keyword evidence="5 10" id="KW-0863">Zinc-finger</keyword>
<dbReference type="PANTHER" id="PTHR15067">
    <property type="entry name" value="E3 UBIQUITIN-PROTEIN LIGASE RNF8"/>
    <property type="match status" value="1"/>
</dbReference>
<dbReference type="SMART" id="SM00184">
    <property type="entry name" value="RING"/>
    <property type="match status" value="1"/>
</dbReference>
<comment type="subcellular location">
    <subcellularLocation>
        <location evidence="1">Membrane</location>
        <topology evidence="1">Multi-pass membrane protein</topology>
    </subcellularLocation>
</comment>
<dbReference type="SUPFAM" id="SSF57850">
    <property type="entry name" value="RING/U-box"/>
    <property type="match status" value="1"/>
</dbReference>
<sequence>MRNNNGHGELDHFLRLQQLQQQQHVIGDNIHDNNDGETINYQDHEVPHQESRQNPNNIEQLAHAQENALDQLENVVQNQQMLRRALREGGRMRELLHEEARGDGVDEQDSNEEEGRILRWWNDRERDQGGMNIANVRWSALIHIVIGLIFSMLVLRIFGLHSIVRDTRKTLEHEAKDLSNIGTSHVGYITQIRSFDKKSSSFEAVLEATGNPLPNNNPDRWEAIAKKLSEKKYTPIEKAEGTLSPLIDGRDAEAAVTSKSRAISNLALNAGHSAKPPTKTALKSTPSTSNSLNGQVKIAWRNFRRGWNFRYQIILERLEKEPYTSPPNHLSTLSDDNEKDKQGDNTDMMSRSMLHPWTYFLPNAKSHSTRPTMLKTRERFRSIGFGENRNGTNPLLSTCVQYIDAILKFCEGGGKDDDHMASESDFLVDRVIASTPRLLAIINTFLVLTYVLHGAVAAFFLGNVNNERAGNPPFVEANAAGGDRVVDDFLGTRRLGGEAIAADQTRRQRRVGRERLLGYLLFKVLLIAAVVEPDTLDLFVLLLWFSVLSFLRSLSHVAGSTIDHAAHSGQHPRLGALLLLLLVLLCDGLVVVVSVAAFHDAWNMLLLLTCDCLLIGINAISHIVRHVGATLDEKHRARIAELEERNVAIHNMRRELNTQDPTIVERLEKESRSCDREVEMRETGHARLVMAFEKSVFSLDLLASFVTAAHFLHIWTLHGASFGLVDGVLLLHLQSTLSSAGRKVRNQICELLFFGCIVLTHISTKRDHIQIAERRNLNRILHEIDETFNDASDLDIRKASTSGDVCCVCLVTMTTGNVKKLRCGHLFHKNCLREVVERARSLRASKCPLCRAPLVDGINTAHVDIDNAVNINAQPQLDGAAQIPTFPNNQQTNQNVNEQSLFRFSTEGILPAWLPVPAFAFEVVRREAPALAEQNNGNVGGLRRFFRRGGEEDATNGNQADGQQTQDRQTSFWRRLFVLAGAIPMSPDEEAAALEQLVDMFPQYDRGDLSRELRARGSAEAVVESVFLGVFSGTPRGMAN</sequence>
<dbReference type="GO" id="GO:0016740">
    <property type="term" value="F:transferase activity"/>
    <property type="evidence" value="ECO:0007669"/>
    <property type="project" value="UniProtKB-KW"/>
</dbReference>
<keyword evidence="6" id="KW-0833">Ubl conjugation pathway</keyword>
<evidence type="ECO:0000256" key="7">
    <source>
        <dbReference type="ARBA" id="ARBA00022833"/>
    </source>
</evidence>
<keyword evidence="3 13" id="KW-0812">Transmembrane</keyword>
<dbReference type="AlphaFoldDB" id="A0ABD3QPY8"/>
<feature type="transmembrane region" description="Helical" evidence="13">
    <location>
        <begin position="438"/>
        <end position="461"/>
    </location>
</feature>
<dbReference type="GO" id="GO:0008270">
    <property type="term" value="F:zinc ion binding"/>
    <property type="evidence" value="ECO:0007669"/>
    <property type="project" value="UniProtKB-KW"/>
</dbReference>
<evidence type="ECO:0000256" key="2">
    <source>
        <dbReference type="ARBA" id="ARBA00022679"/>
    </source>
</evidence>
<dbReference type="InterPro" id="IPR013083">
    <property type="entry name" value="Znf_RING/FYVE/PHD"/>
</dbReference>
<reference evidence="16 17" key="1">
    <citation type="journal article" date="2020" name="G3 (Bethesda)">
        <title>Improved Reference Genome for Cyclotella cryptica CCMP332, a Model for Cell Wall Morphogenesis, Salinity Adaptation, and Lipid Production in Diatoms (Bacillariophyta).</title>
        <authorList>
            <person name="Roberts W.R."/>
            <person name="Downey K.M."/>
            <person name="Ruck E.C."/>
            <person name="Traller J.C."/>
            <person name="Alverson A.J."/>
        </authorList>
    </citation>
    <scope>NUCLEOTIDE SEQUENCE [LARGE SCALE GENOMIC DNA]</scope>
    <source>
        <strain evidence="16 17">CCMP332</strain>
    </source>
</reference>
<keyword evidence="17" id="KW-1185">Reference proteome</keyword>
<evidence type="ECO:0000259" key="14">
    <source>
        <dbReference type="PROSITE" id="PS50089"/>
    </source>
</evidence>
<evidence type="ECO:0000256" key="11">
    <source>
        <dbReference type="SAM" id="Coils"/>
    </source>
</evidence>
<name>A0ABD3QPY8_9STRA</name>
<evidence type="ECO:0000256" key="1">
    <source>
        <dbReference type="ARBA" id="ARBA00004141"/>
    </source>
</evidence>
<accession>A0ABD3QPY8</accession>
<dbReference type="CDD" id="cd14279">
    <property type="entry name" value="CUE"/>
    <property type="match status" value="1"/>
</dbReference>
<evidence type="ECO:0000256" key="10">
    <source>
        <dbReference type="PROSITE-ProRule" id="PRU00175"/>
    </source>
</evidence>
<feature type="region of interest" description="Disordered" evidence="12">
    <location>
        <begin position="322"/>
        <end position="348"/>
    </location>
</feature>
<evidence type="ECO:0000259" key="15">
    <source>
        <dbReference type="PROSITE" id="PS51140"/>
    </source>
</evidence>
<keyword evidence="11" id="KW-0175">Coiled coil</keyword>
<dbReference type="EMBL" id="JABMIG020000021">
    <property type="protein sequence ID" value="KAL3802249.1"/>
    <property type="molecule type" value="Genomic_DNA"/>
</dbReference>
<proteinExistence type="predicted"/>
<keyword evidence="7" id="KW-0862">Zinc</keyword>
<keyword evidence="2" id="KW-0808">Transferase</keyword>
<keyword evidence="8 13" id="KW-1133">Transmembrane helix</keyword>
<evidence type="ECO:0000256" key="3">
    <source>
        <dbReference type="ARBA" id="ARBA00022692"/>
    </source>
</evidence>
<dbReference type="PROSITE" id="PS50089">
    <property type="entry name" value="ZF_RING_2"/>
    <property type="match status" value="1"/>
</dbReference>
<feature type="region of interest" description="Disordered" evidence="12">
    <location>
        <begin position="270"/>
        <end position="291"/>
    </location>
</feature>
<evidence type="ECO:0000256" key="4">
    <source>
        <dbReference type="ARBA" id="ARBA00022723"/>
    </source>
</evidence>
<dbReference type="InterPro" id="IPR003892">
    <property type="entry name" value="CUE"/>
</dbReference>
<dbReference type="PANTHER" id="PTHR15067:SF4">
    <property type="entry name" value="E3 UBIQUITIN-PROTEIN LIGASE RNF8"/>
    <property type="match status" value="1"/>
</dbReference>
<dbReference type="Pfam" id="PF13639">
    <property type="entry name" value="zf-RING_2"/>
    <property type="match status" value="1"/>
</dbReference>
<feature type="transmembrane region" description="Helical" evidence="13">
    <location>
        <begin position="696"/>
        <end position="715"/>
    </location>
</feature>
<gene>
    <name evidence="16" type="ORF">HJC23_001793</name>
</gene>
<evidence type="ECO:0000313" key="17">
    <source>
        <dbReference type="Proteomes" id="UP001516023"/>
    </source>
</evidence>
<feature type="transmembrane region" description="Helical" evidence="13">
    <location>
        <begin position="516"/>
        <end position="532"/>
    </location>
</feature>
<evidence type="ECO:0000256" key="5">
    <source>
        <dbReference type="ARBA" id="ARBA00022771"/>
    </source>
</evidence>
<dbReference type="PROSITE" id="PS51140">
    <property type="entry name" value="CUE"/>
    <property type="match status" value="1"/>
</dbReference>
<evidence type="ECO:0000256" key="8">
    <source>
        <dbReference type="ARBA" id="ARBA00022989"/>
    </source>
</evidence>